<keyword evidence="1" id="KW-0175">Coiled coil</keyword>
<evidence type="ECO:0000313" key="3">
    <source>
        <dbReference type="Proteomes" id="UP000251213"/>
    </source>
</evidence>
<feature type="coiled-coil region" evidence="1">
    <location>
        <begin position="23"/>
        <end position="50"/>
    </location>
</feature>
<reference evidence="2 3" key="2">
    <citation type="submission" date="2018-06" db="EMBL/GenBank/DDBJ databases">
        <authorList>
            <person name="Zhirakovskaya E."/>
        </authorList>
    </citation>
    <scope>NUCLEOTIDE SEQUENCE [LARGE SCALE GENOMIC DNA]</scope>
    <source>
        <strain evidence="2 3">FBKL4.011</strain>
    </source>
</reference>
<sequence length="66" mass="8368">MVIMKERTAYFDDDYINKRTDLVKRLRRYKKELEYLIHREEKELARLDRNIEKLRYPLFVEEEESE</sequence>
<dbReference type="AlphaFoldDB" id="A0A364K4V1"/>
<accession>A0A364K4V1</accession>
<organism evidence="2 3">
    <name type="scientific">Thermoflavimicrobium daqui</name>
    <dbReference type="NCBI Taxonomy" id="2137476"/>
    <lineage>
        <taxon>Bacteria</taxon>
        <taxon>Bacillati</taxon>
        <taxon>Bacillota</taxon>
        <taxon>Bacilli</taxon>
        <taxon>Bacillales</taxon>
        <taxon>Thermoactinomycetaceae</taxon>
        <taxon>Thermoflavimicrobium</taxon>
    </lineage>
</organism>
<dbReference type="Proteomes" id="UP000251213">
    <property type="component" value="Unassembled WGS sequence"/>
</dbReference>
<evidence type="ECO:0000313" key="2">
    <source>
        <dbReference type="EMBL" id="RAL24395.1"/>
    </source>
</evidence>
<name>A0A364K4V1_9BACL</name>
<evidence type="ECO:0000256" key="1">
    <source>
        <dbReference type="SAM" id="Coils"/>
    </source>
</evidence>
<protein>
    <submittedName>
        <fullName evidence="2">Uncharacterized protein</fullName>
    </submittedName>
</protein>
<keyword evidence="3" id="KW-1185">Reference proteome</keyword>
<dbReference type="EMBL" id="QJKK01000004">
    <property type="protein sequence ID" value="RAL24395.1"/>
    <property type="molecule type" value="Genomic_DNA"/>
</dbReference>
<comment type="caution">
    <text evidence="2">The sequence shown here is derived from an EMBL/GenBank/DDBJ whole genome shotgun (WGS) entry which is preliminary data.</text>
</comment>
<gene>
    <name evidence="2" type="ORF">DL897_08700</name>
</gene>
<proteinExistence type="predicted"/>
<reference evidence="2 3" key="1">
    <citation type="submission" date="2018-06" db="EMBL/GenBank/DDBJ databases">
        <title>Thermoflavimicrobium daqus sp. nov., a thermophilic microbe isolated from Moutai-flavour Daqu.</title>
        <authorList>
            <person name="Wang X."/>
            <person name="Zhou H."/>
        </authorList>
    </citation>
    <scope>NUCLEOTIDE SEQUENCE [LARGE SCALE GENOMIC DNA]</scope>
    <source>
        <strain evidence="2 3">FBKL4.011</strain>
    </source>
</reference>